<evidence type="ECO:0000256" key="1">
    <source>
        <dbReference type="SAM" id="Phobius"/>
    </source>
</evidence>
<keyword evidence="4" id="KW-1185">Reference proteome</keyword>
<dbReference type="Gene3D" id="3.40.50.620">
    <property type="entry name" value="HUPs"/>
    <property type="match status" value="1"/>
</dbReference>
<keyword evidence="1" id="KW-0472">Membrane</keyword>
<dbReference type="InterPro" id="IPR003848">
    <property type="entry name" value="DUF218"/>
</dbReference>
<dbReference type="OrthoDB" id="9809813at2"/>
<dbReference type="GO" id="GO:0043164">
    <property type="term" value="P:Gram-negative-bacterium-type cell wall biogenesis"/>
    <property type="evidence" value="ECO:0007669"/>
    <property type="project" value="TreeGrafter"/>
</dbReference>
<dbReference type="Pfam" id="PF02698">
    <property type="entry name" value="DUF218"/>
    <property type="match status" value="1"/>
</dbReference>
<sequence length="266" mass="29113">MFELTKIIGALIMPLSMFFVLACGAVLLLFTKWYRLGRGALIATLLAIWVLSWDPTAQRLLAPLERQYPAILEPAETLGEEPGYIVVLGHGHSLDPELPITSQANSTAAVRLLEGLRIHNQLPQSTLILTGGSVFGSTPNSEVMHQLAQSIGIEPANEVVRFATPRNTREEATRVAEFLANREGQPKGSIVVVTEASHMPRAMALFRGAGLDPVAAPTRHRVRADEADRGFHPGDLRPSAHALRKSERAIHEYVGLLWARLRGWSG</sequence>
<reference evidence="3" key="1">
    <citation type="submission" date="2016-02" db="EMBL/GenBank/DDBJ databases">
        <title>Halorhodospira halochloris DSM-1059 complete genome, version 2.</title>
        <authorList>
            <person name="Tsukatani Y."/>
        </authorList>
    </citation>
    <scope>NUCLEOTIDE SEQUENCE</scope>
    <source>
        <strain evidence="3">DSM 1059</strain>
    </source>
</reference>
<dbReference type="GO" id="GO:0005886">
    <property type="term" value="C:plasma membrane"/>
    <property type="evidence" value="ECO:0007669"/>
    <property type="project" value="TreeGrafter"/>
</dbReference>
<evidence type="ECO:0000259" key="2">
    <source>
        <dbReference type="Pfam" id="PF02698"/>
    </source>
</evidence>
<keyword evidence="1" id="KW-0812">Transmembrane</keyword>
<dbReference type="GO" id="GO:0000270">
    <property type="term" value="P:peptidoglycan metabolic process"/>
    <property type="evidence" value="ECO:0007669"/>
    <property type="project" value="TreeGrafter"/>
</dbReference>
<dbReference type="EMBL" id="AP017372">
    <property type="protein sequence ID" value="BAU56864.1"/>
    <property type="molecule type" value="Genomic_DNA"/>
</dbReference>
<dbReference type="PANTHER" id="PTHR30336">
    <property type="entry name" value="INNER MEMBRANE PROTEIN, PROBABLE PERMEASE"/>
    <property type="match status" value="1"/>
</dbReference>
<organism evidence="3 4">
    <name type="scientific">Halorhodospira halochloris</name>
    <name type="common">Ectothiorhodospira halochloris</name>
    <dbReference type="NCBI Taxonomy" id="1052"/>
    <lineage>
        <taxon>Bacteria</taxon>
        <taxon>Pseudomonadati</taxon>
        <taxon>Pseudomonadota</taxon>
        <taxon>Gammaproteobacteria</taxon>
        <taxon>Chromatiales</taxon>
        <taxon>Ectothiorhodospiraceae</taxon>
        <taxon>Halorhodospira</taxon>
    </lineage>
</organism>
<dbReference type="Proteomes" id="UP000218890">
    <property type="component" value="Chromosome"/>
</dbReference>
<name>A0A0X8X776_HALHR</name>
<dbReference type="KEGG" id="hhk:HH1059_01900"/>
<feature type="transmembrane region" description="Helical" evidence="1">
    <location>
        <begin position="7"/>
        <end position="30"/>
    </location>
</feature>
<evidence type="ECO:0000313" key="4">
    <source>
        <dbReference type="Proteomes" id="UP000218890"/>
    </source>
</evidence>
<evidence type="ECO:0000313" key="3">
    <source>
        <dbReference type="EMBL" id="BAU56864.1"/>
    </source>
</evidence>
<gene>
    <name evidence="3" type="ORF">HH1059_01900</name>
</gene>
<dbReference type="InterPro" id="IPR051599">
    <property type="entry name" value="Cell_Envelope_Assoc"/>
</dbReference>
<proteinExistence type="predicted"/>
<dbReference type="AlphaFoldDB" id="A0A0X8X776"/>
<dbReference type="CDD" id="cd06259">
    <property type="entry name" value="YdcF-like"/>
    <property type="match status" value="1"/>
</dbReference>
<dbReference type="PANTHER" id="PTHR30336:SF4">
    <property type="entry name" value="ENVELOPE BIOGENESIS FACTOR ELYC"/>
    <property type="match status" value="1"/>
</dbReference>
<accession>A0A0X8X776</accession>
<protein>
    <recommendedName>
        <fullName evidence="2">DUF218 domain-containing protein</fullName>
    </recommendedName>
</protein>
<keyword evidence="1" id="KW-1133">Transmembrane helix</keyword>
<dbReference type="RefSeq" id="WP_096407264.1">
    <property type="nucleotide sequence ID" value="NZ_AP017372.2"/>
</dbReference>
<feature type="domain" description="DUF218" evidence="2">
    <location>
        <begin position="84"/>
        <end position="255"/>
    </location>
</feature>
<dbReference type="InterPro" id="IPR014729">
    <property type="entry name" value="Rossmann-like_a/b/a_fold"/>
</dbReference>
<dbReference type="PROSITE" id="PS51257">
    <property type="entry name" value="PROKAR_LIPOPROTEIN"/>
    <property type="match status" value="1"/>
</dbReference>
<feature type="transmembrane region" description="Helical" evidence="1">
    <location>
        <begin position="36"/>
        <end position="53"/>
    </location>
</feature>